<accession>A0ABY7QHS3</accession>
<dbReference type="InterPro" id="IPR008756">
    <property type="entry name" value="Peptidase_M56"/>
</dbReference>
<sequence>METIILKITICSGILLGCYYLFLAKERTFVFNRFFLILALVFSSIIPFITIKTQQKASVEKILFQQQEVQQTVSYTPNAAQHEVFDYASLILPFYLLVSGFFLIKLLFSIYKIKNLKGSKIVYKSRAIKVLEDNTPPFSFMNTIYISKDYFKDGNMEDNIFLHEEIHVKQKHTIDVLLVEAFKIVLWFNPFIYFYKKAMITNHEFIADEEVIHKNKNIKNYQELILQEILKQQDLKLIHRFNFNNTKKRFIMMTSKNSKFAKAKKYLTIPAFTALTLVFAERVYANDTNNTESKPNNNETANASSFTQKIMRPDFKVKQEEVSNSLKKDTITPKTKLKETKQTNEDNTVTDLAIPASTPPAKNLVQAEFPGGISELRKQFANTFDTSALGKDVKGAMKTDIYISIDENGKVVDVKADGKTQSLNNEAIRALKNVLADKTWKPATENDKPISTAFKLPIMLNIQ</sequence>
<feature type="transmembrane region" description="Helical" evidence="1">
    <location>
        <begin position="87"/>
        <end position="108"/>
    </location>
</feature>
<dbReference type="PANTHER" id="PTHR33446">
    <property type="entry name" value="PROTEIN TONB-RELATED"/>
    <property type="match status" value="1"/>
</dbReference>
<protein>
    <submittedName>
        <fullName evidence="3">M56 family metallopeptidase</fullName>
    </submittedName>
</protein>
<dbReference type="CDD" id="cd07341">
    <property type="entry name" value="M56_BlaR1_MecR1_like"/>
    <property type="match status" value="1"/>
</dbReference>
<dbReference type="InterPro" id="IPR051045">
    <property type="entry name" value="TonB-dependent_transducer"/>
</dbReference>
<evidence type="ECO:0000256" key="1">
    <source>
        <dbReference type="SAM" id="Phobius"/>
    </source>
</evidence>
<keyword evidence="1" id="KW-0472">Membrane</keyword>
<gene>
    <name evidence="3" type="ORF">PFY12_08885</name>
</gene>
<feature type="transmembrane region" description="Helical" evidence="1">
    <location>
        <begin position="30"/>
        <end position="51"/>
    </location>
</feature>
<feature type="transmembrane region" description="Helical" evidence="1">
    <location>
        <begin position="6"/>
        <end position="23"/>
    </location>
</feature>
<name>A0ABY7QHS3_9FLAO</name>
<organism evidence="3 4">
    <name type="scientific">Chryseobacterium camelliae</name>
    <dbReference type="NCBI Taxonomy" id="1265445"/>
    <lineage>
        <taxon>Bacteria</taxon>
        <taxon>Pseudomonadati</taxon>
        <taxon>Bacteroidota</taxon>
        <taxon>Flavobacteriia</taxon>
        <taxon>Flavobacteriales</taxon>
        <taxon>Weeksellaceae</taxon>
        <taxon>Chryseobacterium group</taxon>
        <taxon>Chryseobacterium</taxon>
    </lineage>
</organism>
<reference evidence="3 4" key="1">
    <citation type="submission" date="2023-01" db="EMBL/GenBank/DDBJ databases">
        <title>Complete genome of Chryseobacterium camelliae VAN22-5A.</title>
        <authorList>
            <person name="Zong G."/>
            <person name="Cao G."/>
        </authorList>
    </citation>
    <scope>NUCLEOTIDE SEQUENCE [LARGE SCALE GENOMIC DNA]</scope>
    <source>
        <strain evidence="3 4">VAN22-5A</strain>
    </source>
</reference>
<dbReference type="Pfam" id="PF05569">
    <property type="entry name" value="Peptidase_M56"/>
    <property type="match status" value="1"/>
</dbReference>
<dbReference type="Gene3D" id="3.30.1150.10">
    <property type="match status" value="1"/>
</dbReference>
<dbReference type="EMBL" id="CP115859">
    <property type="protein sequence ID" value="WBV59177.1"/>
    <property type="molecule type" value="Genomic_DNA"/>
</dbReference>
<dbReference type="PROSITE" id="PS51257">
    <property type="entry name" value="PROKAR_LIPOPROTEIN"/>
    <property type="match status" value="1"/>
</dbReference>
<proteinExistence type="predicted"/>
<evidence type="ECO:0000313" key="4">
    <source>
        <dbReference type="Proteomes" id="UP001210978"/>
    </source>
</evidence>
<keyword evidence="4" id="KW-1185">Reference proteome</keyword>
<evidence type="ECO:0000259" key="2">
    <source>
        <dbReference type="Pfam" id="PF05569"/>
    </source>
</evidence>
<keyword evidence="1" id="KW-0812">Transmembrane</keyword>
<dbReference type="PANTHER" id="PTHR33446:SF2">
    <property type="entry name" value="PROTEIN TONB"/>
    <property type="match status" value="1"/>
</dbReference>
<dbReference type="RefSeq" id="WP_271147578.1">
    <property type="nucleotide sequence ID" value="NZ_CP115859.1"/>
</dbReference>
<keyword evidence="1" id="KW-1133">Transmembrane helix</keyword>
<evidence type="ECO:0000313" key="3">
    <source>
        <dbReference type="EMBL" id="WBV59177.1"/>
    </source>
</evidence>
<feature type="domain" description="Peptidase M56" evidence="2">
    <location>
        <begin position="142"/>
        <end position="252"/>
    </location>
</feature>
<dbReference type="Proteomes" id="UP001210978">
    <property type="component" value="Chromosome"/>
</dbReference>